<feature type="binding site" description="in dimeric form" evidence="19">
    <location>
        <position position="249"/>
    </location>
    <ligand>
        <name>Ca(2+)</name>
        <dbReference type="ChEBI" id="CHEBI:29108"/>
        <label>1</label>
    </ligand>
</feature>
<evidence type="ECO:0000256" key="2">
    <source>
        <dbReference type="ARBA" id="ARBA00001604"/>
    </source>
</evidence>
<feature type="chain" id="PRO_5027141895" description="Phospholipase A1" evidence="20">
    <location>
        <begin position="28"/>
        <end position="334"/>
    </location>
</feature>
<dbReference type="EC" id="3.1.1.4" evidence="6 20"/>
<dbReference type="GO" id="GO:0016042">
    <property type="term" value="P:lipid catabolic process"/>
    <property type="evidence" value="ECO:0007669"/>
    <property type="project" value="UniProtKB-KW"/>
</dbReference>
<evidence type="ECO:0000256" key="6">
    <source>
        <dbReference type="ARBA" id="ARBA00013278"/>
    </source>
</evidence>
<dbReference type="Pfam" id="PF02253">
    <property type="entry name" value="PLA1"/>
    <property type="match status" value="1"/>
</dbReference>
<feature type="active site" description="Proton acceptor" evidence="18">
    <location>
        <position position="197"/>
    </location>
</feature>
<proteinExistence type="inferred from homology"/>
<dbReference type="GO" id="GO:0004623">
    <property type="term" value="F:phospholipase A2 activity"/>
    <property type="evidence" value="ECO:0007669"/>
    <property type="project" value="UniProtKB-EC"/>
</dbReference>
<evidence type="ECO:0000256" key="5">
    <source>
        <dbReference type="ARBA" id="ARBA00013179"/>
    </source>
</evidence>
<feature type="region of interest" description="Disordered" evidence="21">
    <location>
        <begin position="50"/>
        <end position="79"/>
    </location>
</feature>
<dbReference type="Gene3D" id="2.40.230.10">
    <property type="entry name" value="Phospholipase A1"/>
    <property type="match status" value="1"/>
</dbReference>
<keyword evidence="17 20" id="KW-0998">Cell outer membrane</keyword>
<comment type="cofactor">
    <cofactor evidence="20">
        <name>Ca(2+)</name>
        <dbReference type="ChEBI" id="CHEBI:29108"/>
    </cofactor>
    <text evidence="20">Binds 1 Ca(2+) ion per monomer. In the dimeric form the Ca(2+) is bound by different amino acids with binding of each Ca(2+) shared with ligands coming from each monomer. The Ca(2+) ion may have a role in catalysis.</text>
</comment>
<dbReference type="EMBL" id="JAAMOW010000007">
    <property type="protein sequence ID" value="NGY06044.1"/>
    <property type="molecule type" value="Genomic_DNA"/>
</dbReference>
<dbReference type="PRINTS" id="PR01486">
    <property type="entry name" value="PHPHLIPASEA1"/>
</dbReference>
<organism evidence="22 23">
    <name type="scientific">Solimonas terrae</name>
    <dbReference type="NCBI Taxonomy" id="1396819"/>
    <lineage>
        <taxon>Bacteria</taxon>
        <taxon>Pseudomonadati</taxon>
        <taxon>Pseudomonadota</taxon>
        <taxon>Gammaproteobacteria</taxon>
        <taxon>Nevskiales</taxon>
        <taxon>Nevskiaceae</taxon>
        <taxon>Solimonas</taxon>
    </lineage>
</organism>
<dbReference type="PANTHER" id="PTHR40457:SF1">
    <property type="entry name" value="PHOSPHOLIPASE A1"/>
    <property type="match status" value="1"/>
</dbReference>
<dbReference type="Proteomes" id="UP000472676">
    <property type="component" value="Unassembled WGS sequence"/>
</dbReference>
<dbReference type="RefSeq" id="WP_166258741.1">
    <property type="nucleotide sequence ID" value="NZ_JAAMOW010000007.1"/>
</dbReference>
<keyword evidence="11 20" id="KW-0732">Signal</keyword>
<evidence type="ECO:0000256" key="16">
    <source>
        <dbReference type="ARBA" id="ARBA00023136"/>
    </source>
</evidence>
<dbReference type="AlphaFoldDB" id="A0A6M2BUJ1"/>
<feature type="signal peptide" evidence="20">
    <location>
        <begin position="1"/>
        <end position="27"/>
    </location>
</feature>
<gene>
    <name evidence="22" type="ORF">G7Y85_14815</name>
</gene>
<protein>
    <recommendedName>
        <fullName evidence="7 20">Phospholipase A1</fullName>
        <ecNumber evidence="5 20">3.1.1.32</ecNumber>
        <ecNumber evidence="6 20">3.1.1.4</ecNumber>
    </recommendedName>
    <alternativeName>
        <fullName evidence="20">Phosphatidylcholine 1-acylhydrolase</fullName>
    </alternativeName>
</protein>
<evidence type="ECO:0000256" key="1">
    <source>
        <dbReference type="ARBA" id="ARBA00000111"/>
    </source>
</evidence>
<evidence type="ECO:0000256" key="12">
    <source>
        <dbReference type="ARBA" id="ARBA00022801"/>
    </source>
</evidence>
<accession>A0A6M2BUJ1</accession>
<comment type="caution">
    <text evidence="22">The sequence shown here is derived from an EMBL/GenBank/DDBJ whole genome shotgun (WGS) entry which is preliminary data.</text>
</comment>
<keyword evidence="16" id="KW-0472">Membrane</keyword>
<evidence type="ECO:0000256" key="4">
    <source>
        <dbReference type="ARBA" id="ARBA00011702"/>
    </source>
</evidence>
<comment type="catalytic activity">
    <reaction evidence="1 20">
        <text>a 1,2-diacyl-sn-glycero-3-phosphocholine + H2O = a 2-acyl-sn-glycero-3-phosphocholine + a fatty acid + H(+)</text>
        <dbReference type="Rhea" id="RHEA:18689"/>
        <dbReference type="ChEBI" id="CHEBI:15377"/>
        <dbReference type="ChEBI" id="CHEBI:15378"/>
        <dbReference type="ChEBI" id="CHEBI:28868"/>
        <dbReference type="ChEBI" id="CHEBI:57643"/>
        <dbReference type="ChEBI" id="CHEBI:57875"/>
        <dbReference type="EC" id="3.1.1.32"/>
    </reaction>
</comment>
<dbReference type="EC" id="3.1.1.32" evidence="5 20"/>
<name>A0A6M2BUJ1_9GAMM</name>
<feature type="binding site" description="in dimeric form" evidence="19">
    <location>
        <position position="163"/>
    </location>
    <ligand>
        <name>Ca(2+)</name>
        <dbReference type="ChEBI" id="CHEBI:29108"/>
        <label>1</label>
    </ligand>
</feature>
<evidence type="ECO:0000256" key="7">
    <source>
        <dbReference type="ARBA" id="ARBA00021726"/>
    </source>
</evidence>
<keyword evidence="15 20" id="KW-0443">Lipid metabolism</keyword>
<keyword evidence="14 20" id="KW-0442">Lipid degradation</keyword>
<dbReference type="GO" id="GO:0009279">
    <property type="term" value="C:cell outer membrane"/>
    <property type="evidence" value="ECO:0007669"/>
    <property type="project" value="UniProtKB-SubCell"/>
</dbReference>
<evidence type="ECO:0000256" key="3">
    <source>
        <dbReference type="ARBA" id="ARBA00010525"/>
    </source>
</evidence>
<keyword evidence="12 20" id="KW-0378">Hydrolase</keyword>
<keyword evidence="23" id="KW-1185">Reference proteome</keyword>
<comment type="subunit">
    <text evidence="4 20">Homodimer; dimerization is reversible, and the dimeric form is the active one.</text>
</comment>
<dbReference type="GO" id="GO:0046872">
    <property type="term" value="F:metal ion binding"/>
    <property type="evidence" value="ECO:0007669"/>
    <property type="project" value="UniProtKB-KW"/>
</dbReference>
<evidence type="ECO:0000256" key="9">
    <source>
        <dbReference type="ARBA" id="ARBA00022692"/>
    </source>
</evidence>
<evidence type="ECO:0000313" key="23">
    <source>
        <dbReference type="Proteomes" id="UP000472676"/>
    </source>
</evidence>
<dbReference type="InterPro" id="IPR036541">
    <property type="entry name" value="PLipase_A1_sf"/>
</dbReference>
<dbReference type="PANTHER" id="PTHR40457">
    <property type="entry name" value="PHOSPHOLIPASE A1"/>
    <property type="match status" value="1"/>
</dbReference>
<dbReference type="GO" id="GO:0008970">
    <property type="term" value="F:phospholipase A1 activity"/>
    <property type="evidence" value="ECO:0007669"/>
    <property type="project" value="UniProtKB-EC"/>
</dbReference>
<evidence type="ECO:0000256" key="15">
    <source>
        <dbReference type="ARBA" id="ARBA00023098"/>
    </source>
</evidence>
<evidence type="ECO:0000256" key="20">
    <source>
        <dbReference type="RuleBase" id="RU366027"/>
    </source>
</evidence>
<comment type="similarity">
    <text evidence="3 20">Belongs to the phospholipase A1 family.</text>
</comment>
<dbReference type="InterPro" id="IPR003187">
    <property type="entry name" value="PLipase_A1"/>
</dbReference>
<feature type="binding site" description="in dimeric form" evidence="19">
    <location>
        <position position="207"/>
    </location>
    <ligand>
        <name>Ca(2+)</name>
        <dbReference type="ChEBI" id="CHEBI:29108"/>
        <label>1</label>
    </ligand>
</feature>
<dbReference type="SUPFAM" id="SSF56931">
    <property type="entry name" value="Outer membrane phospholipase A (OMPLA)"/>
    <property type="match status" value="1"/>
</dbReference>
<feature type="active site" description="Nucleophile" evidence="18">
    <location>
        <position position="199"/>
    </location>
</feature>
<sequence>MPLPHRLVIRHGGTLIVALLLSSAAWAQSAPPPDPAASIAPTPSVPYVAAPPASPDAAPADFETSDPAGSSPSAGASTPTAPGSFLFSSLQREPDEFTLINDKHRVSFHKPMFLLPVTYSNRYKRDESEFVFDISLKLRLFSSNLFFAYTQRSFWQIYNASESRPFRETDYNPELFYRWKPHFDLCPNCGFDIGGEHESNGQDVAESRSWNRLYFTAYKEWDRTLLYLKTWYRIPESRKKSPDDASGDDNPDISRYYGYGEIRLQQELFASKHLAALMVRGNPATHKGAVEFNYSVPFGDYLYWNVYVFNGYGDSLIDYNRSVTRIGVGVMLAR</sequence>
<evidence type="ECO:0000256" key="13">
    <source>
        <dbReference type="ARBA" id="ARBA00022837"/>
    </source>
</evidence>
<keyword evidence="13 19" id="KW-0106">Calcium</keyword>
<evidence type="ECO:0000256" key="14">
    <source>
        <dbReference type="ARBA" id="ARBA00022963"/>
    </source>
</evidence>
<evidence type="ECO:0000256" key="11">
    <source>
        <dbReference type="ARBA" id="ARBA00022729"/>
    </source>
</evidence>
<evidence type="ECO:0000313" key="22">
    <source>
        <dbReference type="EMBL" id="NGY06044.1"/>
    </source>
</evidence>
<evidence type="ECO:0000256" key="10">
    <source>
        <dbReference type="ARBA" id="ARBA00022723"/>
    </source>
</evidence>
<reference evidence="22 23" key="1">
    <citation type="journal article" date="2014" name="Int. J. Syst. Evol. Microbiol.">
        <title>Solimonas terrae sp. nov., isolated from soil.</title>
        <authorList>
            <person name="Kim S.J."/>
            <person name="Moon J.Y."/>
            <person name="Weon H.Y."/>
            <person name="Ahn J.H."/>
            <person name="Chen W.M."/>
            <person name="Kwon S.W."/>
        </authorList>
    </citation>
    <scope>NUCLEOTIDE SEQUENCE [LARGE SCALE GENOMIC DNA]</scope>
    <source>
        <strain evidence="22 23">KIS83-12</strain>
    </source>
</reference>
<comment type="function">
    <text evidence="20">Hydrolysis of phosphatidylcholine with phospholipase A2 (EC 3.1.1.4) and phospholipase A1 (EC 3.1.1.32) activities.</text>
</comment>
<keyword evidence="9" id="KW-0812">Transmembrane</keyword>
<keyword evidence="8" id="KW-1134">Transmembrane beta strand</keyword>
<comment type="subcellular location">
    <subcellularLocation>
        <location evidence="20">Cell outer membrane</location>
        <topology evidence="20">Multi-pass membrane protein</topology>
    </subcellularLocation>
    <text evidence="20">One of the very few enzymes located there.</text>
</comment>
<keyword evidence="10 19" id="KW-0479">Metal-binding</keyword>
<evidence type="ECO:0000256" key="18">
    <source>
        <dbReference type="PIRSR" id="PIRSR603187-1"/>
    </source>
</evidence>
<evidence type="ECO:0000256" key="17">
    <source>
        <dbReference type="ARBA" id="ARBA00023237"/>
    </source>
</evidence>
<evidence type="ECO:0000256" key="19">
    <source>
        <dbReference type="PIRSR" id="PIRSR603187-2"/>
    </source>
</evidence>
<evidence type="ECO:0000256" key="21">
    <source>
        <dbReference type="SAM" id="MobiDB-lite"/>
    </source>
</evidence>
<evidence type="ECO:0000256" key="8">
    <source>
        <dbReference type="ARBA" id="ARBA00022452"/>
    </source>
</evidence>
<comment type="catalytic activity">
    <reaction evidence="2 20">
        <text>a 1,2-diacyl-sn-glycero-3-phosphocholine + H2O = a 1-acyl-sn-glycero-3-phosphocholine + a fatty acid + H(+)</text>
        <dbReference type="Rhea" id="RHEA:15801"/>
        <dbReference type="ChEBI" id="CHEBI:15377"/>
        <dbReference type="ChEBI" id="CHEBI:15378"/>
        <dbReference type="ChEBI" id="CHEBI:28868"/>
        <dbReference type="ChEBI" id="CHEBI:57643"/>
        <dbReference type="ChEBI" id="CHEBI:58168"/>
        <dbReference type="EC" id="3.1.1.4"/>
    </reaction>
</comment>